<accession>A0A7C2K1R6</accession>
<name>A0A7C2K1R6_9PLAN</name>
<keyword evidence="1" id="KW-1133">Transmembrane helix</keyword>
<keyword evidence="1" id="KW-0472">Membrane</keyword>
<gene>
    <name evidence="2" type="ORF">ENQ76_12725</name>
</gene>
<protein>
    <submittedName>
        <fullName evidence="2">Uncharacterized protein</fullName>
    </submittedName>
</protein>
<dbReference type="EMBL" id="DSOK01000349">
    <property type="protein sequence ID" value="HEN16318.1"/>
    <property type="molecule type" value="Genomic_DNA"/>
</dbReference>
<proteinExistence type="predicted"/>
<feature type="transmembrane region" description="Helical" evidence="1">
    <location>
        <begin position="54"/>
        <end position="76"/>
    </location>
</feature>
<evidence type="ECO:0000256" key="1">
    <source>
        <dbReference type="SAM" id="Phobius"/>
    </source>
</evidence>
<reference evidence="2" key="1">
    <citation type="journal article" date="2020" name="mSystems">
        <title>Genome- and Community-Level Interaction Insights into Carbon Utilization and Element Cycling Functions of Hydrothermarchaeota in Hydrothermal Sediment.</title>
        <authorList>
            <person name="Zhou Z."/>
            <person name="Liu Y."/>
            <person name="Xu W."/>
            <person name="Pan J."/>
            <person name="Luo Z.H."/>
            <person name="Li M."/>
        </authorList>
    </citation>
    <scope>NUCLEOTIDE SEQUENCE [LARGE SCALE GENOMIC DNA]</scope>
    <source>
        <strain evidence="2">SpSt-339</strain>
    </source>
</reference>
<dbReference type="AlphaFoldDB" id="A0A7C2K1R6"/>
<evidence type="ECO:0000313" key="2">
    <source>
        <dbReference type="EMBL" id="HEN16318.1"/>
    </source>
</evidence>
<keyword evidence="1" id="KW-0812">Transmembrane</keyword>
<comment type="caution">
    <text evidence="2">The sequence shown here is derived from an EMBL/GenBank/DDBJ whole genome shotgun (WGS) entry which is preliminary data.</text>
</comment>
<sequence length="109" mass="12474">MAGTRFWVTHRRCTYGPFDYEWSPDFNGVELQYAGRKFGEYCSAEELYADLKPFALPMSVVCVTSIVMGCVLFSVLNGLPENDRTRLVHDRLREFGYGRFCPEGAVDED</sequence>
<organism evidence="2">
    <name type="scientific">Schlesneria paludicola</name>
    <dbReference type="NCBI Taxonomy" id="360056"/>
    <lineage>
        <taxon>Bacteria</taxon>
        <taxon>Pseudomonadati</taxon>
        <taxon>Planctomycetota</taxon>
        <taxon>Planctomycetia</taxon>
        <taxon>Planctomycetales</taxon>
        <taxon>Planctomycetaceae</taxon>
        <taxon>Schlesneria</taxon>
    </lineage>
</organism>